<evidence type="ECO:0000256" key="10">
    <source>
        <dbReference type="ARBA" id="ARBA00023136"/>
    </source>
</evidence>
<feature type="transmembrane region" description="Helical" evidence="11">
    <location>
        <begin position="120"/>
        <end position="140"/>
    </location>
</feature>
<accession>A0A2P8F7B2</accession>
<dbReference type="InterPro" id="IPR000412">
    <property type="entry name" value="ABC_2_transport"/>
</dbReference>
<dbReference type="Proteomes" id="UP000240418">
    <property type="component" value="Unassembled WGS sequence"/>
</dbReference>
<evidence type="ECO:0000256" key="7">
    <source>
        <dbReference type="ARBA" id="ARBA00022903"/>
    </source>
</evidence>
<dbReference type="Pfam" id="PF01061">
    <property type="entry name" value="ABC2_membrane"/>
    <property type="match status" value="1"/>
</dbReference>
<name>A0A2P8F7B2_9RHOB</name>
<keyword evidence="4 11" id="KW-1003">Cell membrane</keyword>
<dbReference type="GO" id="GO:0015920">
    <property type="term" value="P:lipopolysaccharide transport"/>
    <property type="evidence" value="ECO:0007669"/>
    <property type="project" value="TreeGrafter"/>
</dbReference>
<comment type="similarity">
    <text evidence="2 11">Belongs to the ABC-2 integral membrane protein family.</text>
</comment>
<evidence type="ECO:0000256" key="9">
    <source>
        <dbReference type="ARBA" id="ARBA00023047"/>
    </source>
</evidence>
<dbReference type="InterPro" id="IPR013525">
    <property type="entry name" value="ABC2_TM"/>
</dbReference>
<dbReference type="GO" id="GO:0043190">
    <property type="term" value="C:ATP-binding cassette (ABC) transporter complex"/>
    <property type="evidence" value="ECO:0007669"/>
    <property type="project" value="InterPro"/>
</dbReference>
<evidence type="ECO:0000259" key="12">
    <source>
        <dbReference type="PROSITE" id="PS51012"/>
    </source>
</evidence>
<evidence type="ECO:0000313" key="14">
    <source>
        <dbReference type="Proteomes" id="UP000240418"/>
    </source>
</evidence>
<dbReference type="PANTHER" id="PTHR30413">
    <property type="entry name" value="INNER MEMBRANE TRANSPORT PERMEASE"/>
    <property type="match status" value="1"/>
</dbReference>
<organism evidence="13 14">
    <name type="scientific">Shimia abyssi</name>
    <dbReference type="NCBI Taxonomy" id="1662395"/>
    <lineage>
        <taxon>Bacteria</taxon>
        <taxon>Pseudomonadati</taxon>
        <taxon>Pseudomonadota</taxon>
        <taxon>Alphaproteobacteria</taxon>
        <taxon>Rhodobacterales</taxon>
        <taxon>Roseobacteraceae</taxon>
    </lineage>
</organism>
<proteinExistence type="inferred from homology"/>
<dbReference type="PRINTS" id="PR00164">
    <property type="entry name" value="ABC2TRNSPORT"/>
</dbReference>
<keyword evidence="10 11" id="KW-0472">Membrane</keyword>
<evidence type="ECO:0000256" key="5">
    <source>
        <dbReference type="ARBA" id="ARBA00022597"/>
    </source>
</evidence>
<evidence type="ECO:0000256" key="1">
    <source>
        <dbReference type="ARBA" id="ARBA00004651"/>
    </source>
</evidence>
<dbReference type="GO" id="GO:0140359">
    <property type="term" value="F:ABC-type transporter activity"/>
    <property type="evidence" value="ECO:0007669"/>
    <property type="project" value="InterPro"/>
</dbReference>
<keyword evidence="3 11" id="KW-0813">Transport</keyword>
<evidence type="ECO:0000256" key="4">
    <source>
        <dbReference type="ARBA" id="ARBA00022475"/>
    </source>
</evidence>
<evidence type="ECO:0000256" key="8">
    <source>
        <dbReference type="ARBA" id="ARBA00022989"/>
    </source>
</evidence>
<dbReference type="EMBL" id="PYGJ01000016">
    <property type="protein sequence ID" value="PSL17606.1"/>
    <property type="molecule type" value="Genomic_DNA"/>
</dbReference>
<comment type="caution">
    <text evidence="13">The sequence shown here is derived from an EMBL/GenBank/DDBJ whole genome shotgun (WGS) entry which is preliminary data.</text>
</comment>
<dbReference type="InterPro" id="IPR047817">
    <property type="entry name" value="ABC2_TM_bact-type"/>
</dbReference>
<gene>
    <name evidence="13" type="ORF">CLV88_11653</name>
</gene>
<keyword evidence="6 11" id="KW-0812">Transmembrane</keyword>
<evidence type="ECO:0000256" key="11">
    <source>
        <dbReference type="RuleBase" id="RU361157"/>
    </source>
</evidence>
<feature type="transmembrane region" description="Helical" evidence="11">
    <location>
        <begin position="228"/>
        <end position="250"/>
    </location>
</feature>
<dbReference type="RefSeq" id="WP_106609930.1">
    <property type="nucleotide sequence ID" value="NZ_PYGJ01000016.1"/>
</dbReference>
<protein>
    <recommendedName>
        <fullName evidence="11">Transport permease protein</fullName>
    </recommendedName>
</protein>
<dbReference type="PROSITE" id="PS51012">
    <property type="entry name" value="ABC_TM2"/>
    <property type="match status" value="1"/>
</dbReference>
<evidence type="ECO:0000256" key="3">
    <source>
        <dbReference type="ARBA" id="ARBA00022448"/>
    </source>
</evidence>
<keyword evidence="5" id="KW-0762">Sugar transport</keyword>
<feature type="transmembrane region" description="Helical" evidence="11">
    <location>
        <begin position="147"/>
        <end position="166"/>
    </location>
</feature>
<dbReference type="GO" id="GO:0015774">
    <property type="term" value="P:polysaccharide transport"/>
    <property type="evidence" value="ECO:0007669"/>
    <property type="project" value="UniProtKB-KW"/>
</dbReference>
<comment type="subcellular location">
    <subcellularLocation>
        <location evidence="11">Cell inner membrane</location>
        <topology evidence="11">Multi-pass membrane protein</topology>
    </subcellularLocation>
    <subcellularLocation>
        <location evidence="1">Cell membrane</location>
        <topology evidence="1">Multi-pass membrane protein</topology>
    </subcellularLocation>
</comment>
<dbReference type="AlphaFoldDB" id="A0A2P8F7B2"/>
<dbReference type="PANTHER" id="PTHR30413:SF10">
    <property type="entry name" value="CAPSULE POLYSACCHARIDE EXPORT INNER-MEMBRANE PROTEIN CTRC"/>
    <property type="match status" value="1"/>
</dbReference>
<keyword evidence="8 11" id="KW-1133">Transmembrane helix</keyword>
<reference evidence="13 14" key="1">
    <citation type="submission" date="2018-03" db="EMBL/GenBank/DDBJ databases">
        <title>Genomic Encyclopedia of Archaeal and Bacterial Type Strains, Phase II (KMG-II): from individual species to whole genera.</title>
        <authorList>
            <person name="Goeker M."/>
        </authorList>
    </citation>
    <scope>NUCLEOTIDE SEQUENCE [LARGE SCALE GENOMIC DNA]</scope>
    <source>
        <strain evidence="13 14">DSM 100673</strain>
    </source>
</reference>
<keyword evidence="9" id="KW-0625">Polysaccharide transport</keyword>
<feature type="transmembrane region" description="Helical" evidence="11">
    <location>
        <begin position="172"/>
        <end position="193"/>
    </location>
</feature>
<dbReference type="OrthoDB" id="8479094at2"/>
<evidence type="ECO:0000256" key="6">
    <source>
        <dbReference type="ARBA" id="ARBA00022692"/>
    </source>
</evidence>
<keyword evidence="7" id="KW-0972">Capsule biogenesis/degradation</keyword>
<evidence type="ECO:0000256" key="2">
    <source>
        <dbReference type="ARBA" id="ARBA00007783"/>
    </source>
</evidence>
<evidence type="ECO:0000313" key="13">
    <source>
        <dbReference type="EMBL" id="PSL17606.1"/>
    </source>
</evidence>
<feature type="domain" description="ABC transmembrane type-2" evidence="12">
    <location>
        <begin position="32"/>
        <end position="253"/>
    </location>
</feature>
<feature type="transmembrane region" description="Helical" evidence="11">
    <location>
        <begin position="58"/>
        <end position="76"/>
    </location>
</feature>
<sequence>MKVASLPKYRSGRIMIALMLREMSTTYGRSPGGYLWAIMDPVAAVVLLSFAFSLLLRAPSLGTSFLLFYAAGYLPFNLYNMVANTTSRALRFSRELLAYPDVTFVDALFARFILNTLTQLIVFIVVISGILAVIDTTAILDYPQILHALFLASILGLGLGTLNAFLFEWFPAWMQVWSILTRPLFLASGIFYIFEDLPRVAQDLLWYNPLFHVTGLMRAGFYPSYRAAYASTLFVMAIALIALVLGLLLLRKHYRNLGEL</sequence>
<feature type="transmembrane region" description="Helical" evidence="11">
    <location>
        <begin position="33"/>
        <end position="52"/>
    </location>
</feature>
<keyword evidence="14" id="KW-1185">Reference proteome</keyword>